<dbReference type="AlphaFoldDB" id="A0A2S4LX66"/>
<keyword evidence="2" id="KW-1185">Reference proteome</keyword>
<protein>
    <submittedName>
        <fullName evidence="1">Muramidase (Phage lysozyme)</fullName>
    </submittedName>
</protein>
<proteinExistence type="predicted"/>
<evidence type="ECO:0000313" key="1">
    <source>
        <dbReference type="EMBL" id="POR47047.1"/>
    </source>
</evidence>
<comment type="caution">
    <text evidence="1">The sequence shown here is derived from an EMBL/GenBank/DDBJ whole genome shotgun (WGS) entry which is preliminary data.</text>
</comment>
<sequence>MPVITAQQAGGPNRTAFLDMIAWSEGTSRIPESDDGYRVLVSATPGKPLTFSSYATHPDILNSAFNSTAAGRYQLLYRYWLAYRQQLKLPDFSPFSQDRIALQQIREKGALPFIDVGNFTKAVQLCSGIWASLPGNDYGQHVNTIAALQTAYVNAGGAILRGATNLA</sequence>
<dbReference type="EMBL" id="PQGA01000020">
    <property type="protein sequence ID" value="POR47047.1"/>
    <property type="molecule type" value="Genomic_DNA"/>
</dbReference>
<accession>A0A2S4LX66</accession>
<evidence type="ECO:0000313" key="2">
    <source>
        <dbReference type="Proteomes" id="UP000237381"/>
    </source>
</evidence>
<name>A0A2S4LX66_9BURK</name>
<dbReference type="SUPFAM" id="SSF53955">
    <property type="entry name" value="Lysozyme-like"/>
    <property type="match status" value="1"/>
</dbReference>
<organism evidence="1 2">
    <name type="scientific">Paraburkholderia eburnea</name>
    <dbReference type="NCBI Taxonomy" id="1189126"/>
    <lineage>
        <taxon>Bacteria</taxon>
        <taxon>Pseudomonadati</taxon>
        <taxon>Pseudomonadota</taxon>
        <taxon>Betaproteobacteria</taxon>
        <taxon>Burkholderiales</taxon>
        <taxon>Burkholderiaceae</taxon>
        <taxon>Paraburkholderia</taxon>
    </lineage>
</organism>
<dbReference type="Proteomes" id="UP000237381">
    <property type="component" value="Unassembled WGS sequence"/>
</dbReference>
<dbReference type="Gene3D" id="1.10.530.10">
    <property type="match status" value="1"/>
</dbReference>
<gene>
    <name evidence="1" type="ORF">B0G62_12040</name>
</gene>
<dbReference type="InterPro" id="IPR023346">
    <property type="entry name" value="Lysozyme-like_dom_sf"/>
</dbReference>
<reference evidence="1 2" key="1">
    <citation type="submission" date="2018-01" db="EMBL/GenBank/DDBJ databases">
        <title>Genomic Encyclopedia of Type Strains, Phase III (KMG-III): the genomes of soil and plant-associated and newly described type strains.</title>
        <authorList>
            <person name="Whitman W."/>
        </authorList>
    </citation>
    <scope>NUCLEOTIDE SEQUENCE [LARGE SCALE GENOMIC DNA]</scope>
    <source>
        <strain evidence="1 2">JCM 18070</strain>
    </source>
</reference>
<dbReference type="RefSeq" id="WP_103707010.1">
    <property type="nucleotide sequence ID" value="NZ_PQGA01000020.1"/>
</dbReference>
<dbReference type="CDD" id="cd00736">
    <property type="entry name" value="lambda_lys-like"/>
    <property type="match status" value="1"/>
</dbReference>
<dbReference type="OrthoDB" id="8660079at2"/>